<organism evidence="4 5">
    <name type="scientific">Novosphingobium chloroacetimidivorans</name>
    <dbReference type="NCBI Taxonomy" id="1428314"/>
    <lineage>
        <taxon>Bacteria</taxon>
        <taxon>Pseudomonadati</taxon>
        <taxon>Pseudomonadota</taxon>
        <taxon>Alphaproteobacteria</taxon>
        <taxon>Sphingomonadales</taxon>
        <taxon>Sphingomonadaceae</taxon>
        <taxon>Novosphingobium</taxon>
    </lineage>
</organism>
<protein>
    <submittedName>
        <fullName evidence="4">Porin</fullName>
    </submittedName>
</protein>
<name>A0A7W7K8T9_9SPHN</name>
<dbReference type="AlphaFoldDB" id="A0A7W7K8T9"/>
<evidence type="ECO:0000256" key="3">
    <source>
        <dbReference type="SAM" id="MobiDB-lite"/>
    </source>
</evidence>
<dbReference type="PANTHER" id="PTHR37944">
    <property type="entry name" value="PORIN B"/>
    <property type="match status" value="1"/>
</dbReference>
<comment type="caution">
    <text evidence="4">The sequence shown here is derived from an EMBL/GenBank/DDBJ whole genome shotgun (WGS) entry which is preliminary data.</text>
</comment>
<dbReference type="Proteomes" id="UP000555448">
    <property type="component" value="Unassembled WGS sequence"/>
</dbReference>
<dbReference type="InterPro" id="IPR007049">
    <property type="entry name" value="Carb-sel_porin_OprB"/>
</dbReference>
<dbReference type="EMBL" id="JACHLR010000005">
    <property type="protein sequence ID" value="MBB4858326.1"/>
    <property type="molecule type" value="Genomic_DNA"/>
</dbReference>
<sequence>MLLLALAATAAVNADADSVPLRPASQDAVEAAAPRSAEGPPRPAPSVTGAPPPPAPHLLGDWGGLRTALEERGVTPTLQYIAMPAWNVSGGTRKRVEYAAQFQVGASADLGRIAGIEGGSLQVLVTNRHGRNLTATAGLEVLQNPQAIFGAGQIWRLSQLFYRQRLGKAELKLGRMSIGEDFGTAPCFFESLYFCGIVPGHVTPDYWYNPPVSVWGARVRVEDGLGYTQVGLYERNPTNLREDRGFYLGTSGQTGALIPLERGFVVRLGGDARRTGTYKFGVWHDTSRSTDLVRDTGGGHAALSGLPLARQRGRWGAYFVARQQLTAAREDGSGVVNVFLSGTLTDARTNLIRSIAVAGATWSGIIPGRPRDEIGLAIGRTRINPRLTRVQGLQRDAGLTDRTPQRAEWAAELAYSIVVDPAFSLRPNLQLYRHPGGRSDRSTVTVLGLGAFATF</sequence>
<evidence type="ECO:0000256" key="1">
    <source>
        <dbReference type="ARBA" id="ARBA00008769"/>
    </source>
</evidence>
<proteinExistence type="inferred from homology"/>
<accession>A0A7W7K8T9</accession>
<dbReference type="InterPro" id="IPR052932">
    <property type="entry name" value="OprB_Porin"/>
</dbReference>
<comment type="similarity">
    <text evidence="1 2">Belongs to the OprB family.</text>
</comment>
<dbReference type="InterPro" id="IPR038673">
    <property type="entry name" value="OprB_sf"/>
</dbReference>
<dbReference type="GO" id="GO:0015288">
    <property type="term" value="F:porin activity"/>
    <property type="evidence" value="ECO:0007669"/>
    <property type="project" value="InterPro"/>
</dbReference>
<dbReference type="Pfam" id="PF04966">
    <property type="entry name" value="OprB"/>
    <property type="match status" value="1"/>
</dbReference>
<reference evidence="4 5" key="1">
    <citation type="submission" date="2020-08" db="EMBL/GenBank/DDBJ databases">
        <title>Functional genomics of gut bacteria from endangered species of beetles.</title>
        <authorList>
            <person name="Carlos-Shanley C."/>
        </authorList>
    </citation>
    <scope>NUCLEOTIDE SEQUENCE [LARGE SCALE GENOMIC DNA]</scope>
    <source>
        <strain evidence="4 5">S00245</strain>
    </source>
</reference>
<feature type="region of interest" description="Disordered" evidence="3">
    <location>
        <begin position="21"/>
        <end position="61"/>
    </location>
</feature>
<dbReference type="Gene3D" id="2.40.160.180">
    <property type="entry name" value="Carbohydrate-selective porin OprB"/>
    <property type="match status" value="1"/>
</dbReference>
<dbReference type="RefSeq" id="WP_184243884.1">
    <property type="nucleotide sequence ID" value="NZ_JACHLR010000005.1"/>
</dbReference>
<gene>
    <name evidence="4" type="ORF">HNO88_001645</name>
</gene>
<keyword evidence="5" id="KW-1185">Reference proteome</keyword>
<evidence type="ECO:0000313" key="4">
    <source>
        <dbReference type="EMBL" id="MBB4858326.1"/>
    </source>
</evidence>
<evidence type="ECO:0000256" key="2">
    <source>
        <dbReference type="RuleBase" id="RU363072"/>
    </source>
</evidence>
<feature type="compositionally biased region" description="Pro residues" evidence="3">
    <location>
        <begin position="40"/>
        <end position="56"/>
    </location>
</feature>
<evidence type="ECO:0000313" key="5">
    <source>
        <dbReference type="Proteomes" id="UP000555448"/>
    </source>
</evidence>
<dbReference type="GO" id="GO:0016020">
    <property type="term" value="C:membrane"/>
    <property type="evidence" value="ECO:0007669"/>
    <property type="project" value="InterPro"/>
</dbReference>
<dbReference type="GO" id="GO:0008643">
    <property type="term" value="P:carbohydrate transport"/>
    <property type="evidence" value="ECO:0007669"/>
    <property type="project" value="InterPro"/>
</dbReference>
<dbReference type="PANTHER" id="PTHR37944:SF1">
    <property type="entry name" value="PORIN B"/>
    <property type="match status" value="1"/>
</dbReference>